<dbReference type="EC" id="1.1.1.47" evidence="4"/>
<dbReference type="EMBL" id="LNCU01000024">
    <property type="protein sequence ID" value="KWV59923.1"/>
    <property type="molecule type" value="Genomic_DNA"/>
</dbReference>
<dbReference type="InterPro" id="IPR002347">
    <property type="entry name" value="SDR_fam"/>
</dbReference>
<dbReference type="PROSITE" id="PS00061">
    <property type="entry name" value="ADH_SHORT"/>
    <property type="match status" value="1"/>
</dbReference>
<accession>A0A109K3A2</accession>
<dbReference type="InterPro" id="IPR036291">
    <property type="entry name" value="NAD(P)-bd_dom_sf"/>
</dbReference>
<dbReference type="FunFam" id="3.40.50.720:FF:000084">
    <property type="entry name" value="Short-chain dehydrogenase reductase"/>
    <property type="match status" value="1"/>
</dbReference>
<evidence type="ECO:0000259" key="3">
    <source>
        <dbReference type="SMART" id="SM00822"/>
    </source>
</evidence>
<keyword evidence="5" id="KW-1185">Reference proteome</keyword>
<keyword evidence="2 4" id="KW-0560">Oxidoreductase</keyword>
<dbReference type="PANTHER" id="PTHR43639:SF1">
    <property type="entry name" value="SHORT-CHAIN DEHYDROGENASE_REDUCTASE FAMILY PROTEIN"/>
    <property type="match status" value="1"/>
</dbReference>
<dbReference type="GO" id="GO:0047936">
    <property type="term" value="F:glucose 1-dehydrogenase [NAD(P)+] activity"/>
    <property type="evidence" value="ECO:0007669"/>
    <property type="project" value="UniProtKB-EC"/>
</dbReference>
<evidence type="ECO:0000313" key="4">
    <source>
        <dbReference type="EMBL" id="KWV59923.1"/>
    </source>
</evidence>
<sequence>MTDKVVVITGGSRGIGRAAALAAAARGYRVVVGYASNQAAANEVVAAIEAKNGKAIAVKCDVGSEQDILALFKAADAFGTLGALVNNAGIVGASIRVEDMTAERIQRMMAVNVTGSILCAREAVKRMSTKRGGKGGVIVNLSSVAAKLGSANTYVDYAASKGAIDTFTVGLGHEVADEGIRVAGIRPGLIDTEIHASGGEPDRAHRLAPMVPMKRVGTAEEIANAIVWLLSDEASYVTSATLDVSGGR</sequence>
<evidence type="ECO:0000256" key="2">
    <source>
        <dbReference type="ARBA" id="ARBA00023002"/>
    </source>
</evidence>
<dbReference type="Gene3D" id="3.40.50.720">
    <property type="entry name" value="NAD(P)-binding Rossmann-like Domain"/>
    <property type="match status" value="1"/>
</dbReference>
<dbReference type="AlphaFoldDB" id="A0A109K3A2"/>
<dbReference type="PRINTS" id="PR00081">
    <property type="entry name" value="GDHRDH"/>
</dbReference>
<dbReference type="SMART" id="SM00822">
    <property type="entry name" value="PKS_KR"/>
    <property type="match status" value="1"/>
</dbReference>
<dbReference type="RefSeq" id="WP_066501219.1">
    <property type="nucleotide sequence ID" value="NZ_LNCU01000024.1"/>
</dbReference>
<evidence type="ECO:0000313" key="5">
    <source>
        <dbReference type="Proteomes" id="UP000057737"/>
    </source>
</evidence>
<name>A0A109K3A2_9BRAD</name>
<protein>
    <submittedName>
        <fullName evidence="4">Sugar dehydrogenase</fullName>
        <ecNumber evidence="4">1.1.1.47</ecNumber>
    </submittedName>
</protein>
<dbReference type="PANTHER" id="PTHR43639">
    <property type="entry name" value="OXIDOREDUCTASE, SHORT-CHAIN DEHYDROGENASE/REDUCTASE FAMILY (AFU_ORTHOLOGUE AFUA_5G02870)"/>
    <property type="match status" value="1"/>
</dbReference>
<dbReference type="InterPro" id="IPR020904">
    <property type="entry name" value="Sc_DH/Rdtase_CS"/>
</dbReference>
<proteinExistence type="inferred from homology"/>
<dbReference type="PRINTS" id="PR00080">
    <property type="entry name" value="SDRFAMILY"/>
</dbReference>
<feature type="domain" description="Ketoreductase" evidence="3">
    <location>
        <begin position="4"/>
        <end position="178"/>
    </location>
</feature>
<comment type="similarity">
    <text evidence="1">Belongs to the short-chain dehydrogenases/reductases (SDR) family.</text>
</comment>
<evidence type="ECO:0000256" key="1">
    <source>
        <dbReference type="ARBA" id="ARBA00006484"/>
    </source>
</evidence>
<dbReference type="Proteomes" id="UP000057737">
    <property type="component" value="Unassembled WGS sequence"/>
</dbReference>
<dbReference type="Pfam" id="PF13561">
    <property type="entry name" value="adh_short_C2"/>
    <property type="match status" value="1"/>
</dbReference>
<reference evidence="4 5" key="1">
    <citation type="submission" date="2015-11" db="EMBL/GenBank/DDBJ databases">
        <title>Draft Genome Sequence of the Strain BR 10303 (Bradyrhizobium sp.) isolated from nodules of Centrolobium paraense.</title>
        <authorList>
            <person name="Zelli J.E."/>
            <person name="Simoes-Araujo J.L."/>
            <person name="Barauna A.C."/>
            <person name="Silva K."/>
        </authorList>
    </citation>
    <scope>NUCLEOTIDE SEQUENCE [LARGE SCALE GENOMIC DNA]</scope>
    <source>
        <strain evidence="4 5">BR 10303</strain>
    </source>
</reference>
<dbReference type="InterPro" id="IPR057326">
    <property type="entry name" value="KR_dom"/>
</dbReference>
<comment type="caution">
    <text evidence="4">The sequence shown here is derived from an EMBL/GenBank/DDBJ whole genome shotgun (WGS) entry which is preliminary data.</text>
</comment>
<gene>
    <name evidence="4" type="ORF">AS156_02535</name>
</gene>
<dbReference type="SUPFAM" id="SSF51735">
    <property type="entry name" value="NAD(P)-binding Rossmann-fold domains"/>
    <property type="match status" value="1"/>
</dbReference>
<organism evidence="4 5">
    <name type="scientific">Bradyrhizobium macuxiense</name>
    <dbReference type="NCBI Taxonomy" id="1755647"/>
    <lineage>
        <taxon>Bacteria</taxon>
        <taxon>Pseudomonadati</taxon>
        <taxon>Pseudomonadota</taxon>
        <taxon>Alphaproteobacteria</taxon>
        <taxon>Hyphomicrobiales</taxon>
        <taxon>Nitrobacteraceae</taxon>
        <taxon>Bradyrhizobium</taxon>
    </lineage>
</organism>